<reference evidence="1 2" key="1">
    <citation type="submission" date="2020-02" db="EMBL/GenBank/DDBJ databases">
        <authorList>
            <person name="Zheng R.K."/>
            <person name="Sun C.M."/>
        </authorList>
    </citation>
    <scope>NUCLEOTIDE SEQUENCE [LARGE SCALE GENOMIC DNA]</scope>
    <source>
        <strain evidence="2">rifampicinis</strain>
    </source>
</reference>
<dbReference type="EMBL" id="CP062983">
    <property type="protein sequence ID" value="QPC81053.1"/>
    <property type="molecule type" value="Genomic_DNA"/>
</dbReference>
<evidence type="ECO:0000313" key="2">
    <source>
        <dbReference type="Proteomes" id="UP000594468"/>
    </source>
</evidence>
<dbReference type="RefSeq" id="WP_195169126.1">
    <property type="nucleotide sequence ID" value="NZ_CP062983.1"/>
</dbReference>
<sequence length="93" mass="10889">MTPDCKYCTAPAQLGKTLCEDCEEILRVQQEDADDDMYYESDYDDFDPYIEHGETVWLDGFFYDVVVTVDDSMRVTIEHSPVYYSCWDGKLPF</sequence>
<protein>
    <submittedName>
        <fullName evidence="1">Uncharacterized protein</fullName>
    </submittedName>
</protein>
<dbReference type="AlphaFoldDB" id="A0A7S8E691"/>
<organism evidence="1 2">
    <name type="scientific">Phototrophicus methaneseepsis</name>
    <dbReference type="NCBI Taxonomy" id="2710758"/>
    <lineage>
        <taxon>Bacteria</taxon>
        <taxon>Bacillati</taxon>
        <taxon>Chloroflexota</taxon>
        <taxon>Candidatus Thermofontia</taxon>
        <taxon>Phototrophicales</taxon>
        <taxon>Phototrophicaceae</taxon>
        <taxon>Phototrophicus</taxon>
    </lineage>
</organism>
<dbReference type="KEGG" id="pmet:G4Y79_15220"/>
<evidence type="ECO:0000313" key="1">
    <source>
        <dbReference type="EMBL" id="QPC81053.1"/>
    </source>
</evidence>
<accession>A0A7S8E691</accession>
<name>A0A7S8E691_9CHLR</name>
<dbReference type="Proteomes" id="UP000594468">
    <property type="component" value="Chromosome"/>
</dbReference>
<gene>
    <name evidence="1" type="ORF">G4Y79_15220</name>
</gene>
<keyword evidence="2" id="KW-1185">Reference proteome</keyword>
<proteinExistence type="predicted"/>